<name>D8PNL4_SCHCM</name>
<dbReference type="Pfam" id="PF07093">
    <property type="entry name" value="SGT1"/>
    <property type="match status" value="2"/>
</dbReference>
<dbReference type="OMA" id="AHKMSRF"/>
<dbReference type="eggNOG" id="KOG2406">
    <property type="taxonomic scope" value="Eukaryota"/>
</dbReference>
<dbReference type="PANTHER" id="PTHR13060:SF0">
    <property type="entry name" value="PROTEIN ECDYSONELESS HOMOLOG"/>
    <property type="match status" value="1"/>
</dbReference>
<dbReference type="AlphaFoldDB" id="D8PNL4"/>
<feature type="region of interest" description="Disordered" evidence="1">
    <location>
        <begin position="154"/>
        <end position="177"/>
    </location>
</feature>
<feature type="region of interest" description="Disordered" evidence="1">
    <location>
        <begin position="683"/>
        <end position="808"/>
    </location>
</feature>
<organism evidence="3">
    <name type="scientific">Schizophyllum commune (strain H4-8 / FGSC 9210)</name>
    <name type="common">Split gill fungus</name>
    <dbReference type="NCBI Taxonomy" id="578458"/>
    <lineage>
        <taxon>Eukaryota</taxon>
        <taxon>Fungi</taxon>
        <taxon>Dikarya</taxon>
        <taxon>Basidiomycota</taxon>
        <taxon>Agaricomycotina</taxon>
        <taxon>Agaricomycetes</taxon>
        <taxon>Agaricomycetidae</taxon>
        <taxon>Agaricales</taxon>
        <taxon>Schizophyllaceae</taxon>
        <taxon>Schizophyllum</taxon>
    </lineage>
</organism>
<accession>D8PNL4</accession>
<feature type="compositionally biased region" description="Basic and acidic residues" evidence="1">
    <location>
        <begin position="787"/>
        <end position="799"/>
    </location>
</feature>
<feature type="compositionally biased region" description="Basic and acidic residues" evidence="1">
    <location>
        <begin position="597"/>
        <end position="607"/>
    </location>
</feature>
<dbReference type="GeneID" id="9589744"/>
<feature type="region of interest" description="Disordered" evidence="1">
    <location>
        <begin position="505"/>
        <end position="656"/>
    </location>
</feature>
<dbReference type="InterPro" id="IPR010770">
    <property type="entry name" value="Ecd"/>
</dbReference>
<dbReference type="STRING" id="578458.D8PNL4"/>
<dbReference type="RefSeq" id="XP_003038491.1">
    <property type="nucleotide sequence ID" value="XM_003038445.1"/>
</dbReference>
<dbReference type="Proteomes" id="UP000007431">
    <property type="component" value="Unassembled WGS sequence"/>
</dbReference>
<feature type="compositionally biased region" description="Acidic residues" evidence="1">
    <location>
        <begin position="168"/>
        <end position="177"/>
    </location>
</feature>
<dbReference type="EMBL" id="GL377302">
    <property type="protein sequence ID" value="EFJ03589.1"/>
    <property type="molecule type" value="Genomic_DNA"/>
</dbReference>
<dbReference type="PANTHER" id="PTHR13060">
    <property type="entry name" value="SGT1 PROTEIN HSGT1 SUPPRESSOR OF GCR2"/>
    <property type="match status" value="1"/>
</dbReference>
<gene>
    <name evidence="2" type="ORF">SCHCODRAFT_255386</name>
</gene>
<evidence type="ECO:0008006" key="4">
    <source>
        <dbReference type="Google" id="ProtNLM"/>
    </source>
</evidence>
<evidence type="ECO:0000256" key="1">
    <source>
        <dbReference type="SAM" id="MobiDB-lite"/>
    </source>
</evidence>
<dbReference type="VEuPathDB" id="FungiDB:SCHCODRAFT_02663462"/>
<dbReference type="KEGG" id="scm:SCHCO_02663462"/>
<dbReference type="HOGENOM" id="CLU_006241_1_0_1"/>
<reference evidence="2 3" key="1">
    <citation type="journal article" date="2010" name="Nat. Biotechnol.">
        <title>Genome sequence of the model mushroom Schizophyllum commune.</title>
        <authorList>
            <person name="Ohm R.A."/>
            <person name="de Jong J.F."/>
            <person name="Lugones L.G."/>
            <person name="Aerts A."/>
            <person name="Kothe E."/>
            <person name="Stajich J.E."/>
            <person name="de Vries R.P."/>
            <person name="Record E."/>
            <person name="Levasseur A."/>
            <person name="Baker S.E."/>
            <person name="Bartholomew K.A."/>
            <person name="Coutinho P.M."/>
            <person name="Erdmann S."/>
            <person name="Fowler T.J."/>
            <person name="Gathman A.C."/>
            <person name="Lombard V."/>
            <person name="Henrissat B."/>
            <person name="Knabe N."/>
            <person name="Kuees U."/>
            <person name="Lilly W.W."/>
            <person name="Lindquist E."/>
            <person name="Lucas S."/>
            <person name="Magnuson J.K."/>
            <person name="Piumi F."/>
            <person name="Raudaskoski M."/>
            <person name="Salamov A."/>
            <person name="Schmutz J."/>
            <person name="Schwarze F.W.M.R."/>
            <person name="vanKuyk P.A."/>
            <person name="Horton J.S."/>
            <person name="Grigoriev I.V."/>
            <person name="Woesten H.A.B."/>
        </authorList>
    </citation>
    <scope>NUCLEOTIDE SEQUENCE [LARGE SCALE GENOMIC DNA]</scope>
    <source>
        <strain evidence="3">H4-8 / FGSC 9210</strain>
    </source>
</reference>
<dbReference type="InParanoid" id="D8PNL4"/>
<sequence length="872" mass="97438">MMDIFNRPPSIAEDTLHYTIYPPPGSTDKAAATTFAACIQELVDQLLPDYFLWHRDPFEVKVAANPDVSGSWMLEGRMRVGDSVDDEWCTVWLLREITARWDVAISVYDSDGEFLLIEAAEALPAWVKPSNTENRVWLYESHLHFIPLAHVSPPSKHRRRRKLPGAPDSDDEGDLNTGLEEDDWIAVDDALATLRDPALDTLAPPEVESIVWQRISGYPAAFRQHVQFTKAYLPQDVARALAVNPVLVQRAVETFYTRDAIQLRYAHKMARFPPQTSVMTTVRMTRTAYAQLVGQQFFPPKVFGQWKEPEGSNELRWKDVGMKIAVGFEILFQESKARLNHVKQKGETSLEASKDALRRTPDYVKYIQNLTSAGYFRGELEGSQLWKDLESKAAAVYLEARRDDAAGRQSFAEQVQAALEAAPEGAVPSADAPEDSDDWLNVNADSFDAMLEERMGKPSQQMKDPNAMDVDPKDGQAAQQKAMEDKVANDEAKKLQDLANKVENFVEGEGDLEGARFEDEAFSDEDFDDNDSDEEMPPDPRSAEEKRAFMDNLVAPLEQADYGKMPASFHANSQRVAPNKEDSPEEIQTEGAAQAKASEKKVPERVPRPPIIMRNTYEGVDSDDETDSDEDMRPDSEDEEDQPQVVGDVEIDMGEEEDEFLEFARNALGISGEHWDSIIEDRKARGAFVPSSEKSKTARKEKREDVPRNVPEGHEPRQPEPGPRPNTNPNLDSFEAVMQAMDAELAKKRTAQGAKPPPTTEDLAQKAKEKGKARADATMASESQPPPRDKGKGKAKAVESEDEDENIEAEMDAELKALLESAEGEEGENMPMDYNLIKNFLESFKNQAGLSGPVSNLAGRLQPGWKLPRDEA</sequence>
<feature type="compositionally biased region" description="Basic and acidic residues" evidence="1">
    <location>
        <begin position="763"/>
        <end position="775"/>
    </location>
</feature>
<evidence type="ECO:0000313" key="2">
    <source>
        <dbReference type="EMBL" id="EFJ03589.1"/>
    </source>
</evidence>
<feature type="compositionally biased region" description="Acidic residues" evidence="1">
    <location>
        <begin position="520"/>
        <end position="537"/>
    </location>
</feature>
<proteinExistence type="predicted"/>
<evidence type="ECO:0000313" key="3">
    <source>
        <dbReference type="Proteomes" id="UP000007431"/>
    </source>
</evidence>
<feature type="compositionally biased region" description="Acidic residues" evidence="1">
    <location>
        <begin position="620"/>
        <end position="642"/>
    </location>
</feature>
<dbReference type="OrthoDB" id="27237at2759"/>
<protein>
    <recommendedName>
        <fullName evidence="4">SGT1-domain-containing protein</fullName>
    </recommendedName>
</protein>
<keyword evidence="3" id="KW-1185">Reference proteome</keyword>
<feature type="compositionally biased region" description="Basic and acidic residues" evidence="1">
    <location>
        <begin position="693"/>
        <end position="718"/>
    </location>
</feature>
<dbReference type="GO" id="GO:0005634">
    <property type="term" value="C:nucleus"/>
    <property type="evidence" value="ECO:0007669"/>
    <property type="project" value="TreeGrafter"/>
</dbReference>